<name>A0A2D4KJ05_9SAUR</name>
<sequence>MIKMLEISQLGFKLLFAKVWPALLLTLTHIWGFGLSQLRSQGYLQNIPPFPSVLELCSTQLQIQASFFFSFVSQYVWLTCRESAENLHDGKEGREGREERKRGERKERVKSSFAQIPLKFEM</sequence>
<feature type="region of interest" description="Disordered" evidence="1">
    <location>
        <begin position="87"/>
        <end position="110"/>
    </location>
</feature>
<proteinExistence type="predicted"/>
<dbReference type="AlphaFoldDB" id="A0A2D4KJ05"/>
<reference evidence="2" key="1">
    <citation type="submission" date="2017-07" db="EMBL/GenBank/DDBJ databases">
        <authorList>
            <person name="Mikheyev A."/>
            <person name="Grau M."/>
        </authorList>
    </citation>
    <scope>NUCLEOTIDE SEQUENCE</scope>
    <source>
        <tissue evidence="2">Venom_gland</tissue>
    </source>
</reference>
<reference evidence="2" key="2">
    <citation type="submission" date="2017-11" db="EMBL/GenBank/DDBJ databases">
        <title>Coralsnake Venomics: Analyses of Venom Gland Transcriptomes and Proteomes of Six Brazilian Taxa.</title>
        <authorList>
            <person name="Aird S.D."/>
            <person name="Jorge da Silva N."/>
            <person name="Qiu L."/>
            <person name="Villar-Briones A."/>
            <person name="Aparecida-Saddi V."/>
            <person name="Campos-Telles M.P."/>
            <person name="Grau M."/>
            <person name="Mikheyev A.S."/>
        </authorList>
    </citation>
    <scope>NUCLEOTIDE SEQUENCE</scope>
    <source>
        <tissue evidence="2">Venom_gland</tissue>
    </source>
</reference>
<accession>A0A2D4KJ05</accession>
<evidence type="ECO:0000313" key="2">
    <source>
        <dbReference type="EMBL" id="LAB08715.1"/>
    </source>
</evidence>
<organism evidence="2">
    <name type="scientific">Micrurus paraensis</name>
    <dbReference type="NCBI Taxonomy" id="1970185"/>
    <lineage>
        <taxon>Eukaryota</taxon>
        <taxon>Metazoa</taxon>
        <taxon>Chordata</taxon>
        <taxon>Craniata</taxon>
        <taxon>Vertebrata</taxon>
        <taxon>Euteleostomi</taxon>
        <taxon>Lepidosauria</taxon>
        <taxon>Squamata</taxon>
        <taxon>Bifurcata</taxon>
        <taxon>Unidentata</taxon>
        <taxon>Episquamata</taxon>
        <taxon>Toxicofera</taxon>
        <taxon>Serpentes</taxon>
        <taxon>Colubroidea</taxon>
        <taxon>Elapidae</taxon>
        <taxon>Elapinae</taxon>
        <taxon>Micrurus</taxon>
    </lineage>
</organism>
<evidence type="ECO:0000256" key="1">
    <source>
        <dbReference type="SAM" id="MobiDB-lite"/>
    </source>
</evidence>
<protein>
    <submittedName>
        <fullName evidence="2">Uncharacterized protein</fullName>
    </submittedName>
</protein>
<dbReference type="EMBL" id="IACL01074729">
    <property type="protein sequence ID" value="LAB08715.1"/>
    <property type="molecule type" value="Transcribed_RNA"/>
</dbReference>